<evidence type="ECO:0000313" key="6">
    <source>
        <dbReference type="Proteomes" id="UP000253508"/>
    </source>
</evidence>
<dbReference type="PANTHER" id="PTHR30154:SF34">
    <property type="entry name" value="TRANSCRIPTIONAL REGULATOR AZLB"/>
    <property type="match status" value="1"/>
</dbReference>
<dbReference type="SUPFAM" id="SSF54909">
    <property type="entry name" value="Dimeric alpha+beta barrel"/>
    <property type="match status" value="1"/>
</dbReference>
<dbReference type="GO" id="GO:0043200">
    <property type="term" value="P:response to amino acid"/>
    <property type="evidence" value="ECO:0007669"/>
    <property type="project" value="TreeGrafter"/>
</dbReference>
<dbReference type="SMART" id="SM00344">
    <property type="entry name" value="HTH_ASNC"/>
    <property type="match status" value="1"/>
</dbReference>
<accession>A0A367Y7T7</accession>
<keyword evidence="2" id="KW-0238">DNA-binding</keyword>
<keyword evidence="1" id="KW-0805">Transcription regulation</keyword>
<dbReference type="AlphaFoldDB" id="A0A367Y7T7"/>
<dbReference type="InterPro" id="IPR011991">
    <property type="entry name" value="ArsR-like_HTH"/>
</dbReference>
<name>A0A367Y7T7_9MICO</name>
<evidence type="ECO:0000256" key="2">
    <source>
        <dbReference type="ARBA" id="ARBA00023125"/>
    </source>
</evidence>
<dbReference type="InterPro" id="IPR000485">
    <property type="entry name" value="AsnC-type_HTH_dom"/>
</dbReference>
<dbReference type="InterPro" id="IPR019885">
    <property type="entry name" value="Tscrpt_reg_HTH_AsnC-type_CS"/>
</dbReference>
<keyword evidence="3" id="KW-0804">Transcription</keyword>
<comment type="caution">
    <text evidence="5">The sequence shown here is derived from an EMBL/GenBank/DDBJ whole genome shotgun (WGS) entry which is preliminary data.</text>
</comment>
<dbReference type="PRINTS" id="PR00033">
    <property type="entry name" value="HTHASNC"/>
</dbReference>
<dbReference type="Pfam" id="PF13412">
    <property type="entry name" value="HTH_24"/>
    <property type="match status" value="1"/>
</dbReference>
<dbReference type="InterPro" id="IPR011008">
    <property type="entry name" value="Dimeric_a/b-barrel"/>
</dbReference>
<dbReference type="CDD" id="cd00090">
    <property type="entry name" value="HTH_ARSR"/>
    <property type="match status" value="1"/>
</dbReference>
<dbReference type="GO" id="GO:0043565">
    <property type="term" value="F:sequence-specific DNA binding"/>
    <property type="evidence" value="ECO:0007669"/>
    <property type="project" value="InterPro"/>
</dbReference>
<dbReference type="InterPro" id="IPR036390">
    <property type="entry name" value="WH_DNA-bd_sf"/>
</dbReference>
<evidence type="ECO:0000313" key="5">
    <source>
        <dbReference type="EMBL" id="RCK61877.1"/>
    </source>
</evidence>
<dbReference type="OrthoDB" id="166264at2"/>
<dbReference type="Gene3D" id="3.30.70.920">
    <property type="match status" value="1"/>
</dbReference>
<dbReference type="SUPFAM" id="SSF46785">
    <property type="entry name" value="Winged helix' DNA-binding domain"/>
    <property type="match status" value="1"/>
</dbReference>
<organism evidence="5 6">
    <name type="scientific">Microbacterium sorbitolivorans</name>
    <dbReference type="NCBI Taxonomy" id="1867410"/>
    <lineage>
        <taxon>Bacteria</taxon>
        <taxon>Bacillati</taxon>
        <taxon>Actinomycetota</taxon>
        <taxon>Actinomycetes</taxon>
        <taxon>Micrococcales</taxon>
        <taxon>Microbacteriaceae</taxon>
        <taxon>Microbacterium</taxon>
    </lineage>
</organism>
<reference evidence="5 6" key="1">
    <citation type="submission" date="2018-07" db="EMBL/GenBank/DDBJ databases">
        <title>Microbacterium endoborsara sp. nov., a novel actinobacterium isolated from Borszczowia aralocaspica.</title>
        <authorList>
            <person name="An D."/>
        </authorList>
    </citation>
    <scope>NUCLEOTIDE SEQUENCE [LARGE SCALE GENOMIC DNA]</scope>
    <source>
        <strain evidence="5 6">C1.15228</strain>
    </source>
</reference>
<dbReference type="InterPro" id="IPR019887">
    <property type="entry name" value="Tscrpt_reg_AsnC/Lrp_C"/>
</dbReference>
<dbReference type="Gene3D" id="1.10.10.10">
    <property type="entry name" value="Winged helix-like DNA-binding domain superfamily/Winged helix DNA-binding domain"/>
    <property type="match status" value="1"/>
</dbReference>
<evidence type="ECO:0000256" key="1">
    <source>
        <dbReference type="ARBA" id="ARBA00023015"/>
    </source>
</evidence>
<dbReference type="Proteomes" id="UP000253508">
    <property type="component" value="Unassembled WGS sequence"/>
</dbReference>
<dbReference type="GO" id="GO:0005829">
    <property type="term" value="C:cytosol"/>
    <property type="evidence" value="ECO:0007669"/>
    <property type="project" value="TreeGrafter"/>
</dbReference>
<sequence length="151" mass="16461">MDAIDREILSLLQEDGRMSATDVAGRVGLSLSSCHRRLKELEQSGAIERYRAIINPGSVGLGFEAIVFVTMGQTAPDVVSAFEEEVARIPAIAEAQRLFGEPDFMLRVLARDLAGYQELYDETLSGLPGVLQLRSTLVMKKIGPDRTIPVG</sequence>
<dbReference type="EMBL" id="QORO01000001">
    <property type="protein sequence ID" value="RCK61877.1"/>
    <property type="molecule type" value="Genomic_DNA"/>
</dbReference>
<evidence type="ECO:0000259" key="4">
    <source>
        <dbReference type="PROSITE" id="PS50956"/>
    </source>
</evidence>
<dbReference type="PROSITE" id="PS50956">
    <property type="entry name" value="HTH_ASNC_2"/>
    <property type="match status" value="1"/>
</dbReference>
<dbReference type="InterPro" id="IPR019888">
    <property type="entry name" value="Tscrpt_reg_AsnC-like"/>
</dbReference>
<proteinExistence type="predicted"/>
<dbReference type="InterPro" id="IPR036388">
    <property type="entry name" value="WH-like_DNA-bd_sf"/>
</dbReference>
<dbReference type="Pfam" id="PF01037">
    <property type="entry name" value="AsnC_trans_reg"/>
    <property type="match status" value="1"/>
</dbReference>
<protein>
    <submittedName>
        <fullName evidence="5">Lrp/AsnC family transcriptional regulator</fullName>
    </submittedName>
</protein>
<dbReference type="PROSITE" id="PS00519">
    <property type="entry name" value="HTH_ASNC_1"/>
    <property type="match status" value="1"/>
</dbReference>
<dbReference type="RefSeq" id="WP_114116979.1">
    <property type="nucleotide sequence ID" value="NZ_BMHU01000004.1"/>
</dbReference>
<feature type="domain" description="HTH asnC-type" evidence="4">
    <location>
        <begin position="1"/>
        <end position="62"/>
    </location>
</feature>
<dbReference type="PANTHER" id="PTHR30154">
    <property type="entry name" value="LEUCINE-RESPONSIVE REGULATORY PROTEIN"/>
    <property type="match status" value="1"/>
</dbReference>
<gene>
    <name evidence="5" type="ORF">DTO57_04485</name>
</gene>
<evidence type="ECO:0000256" key="3">
    <source>
        <dbReference type="ARBA" id="ARBA00023163"/>
    </source>
</evidence>
<keyword evidence="6" id="KW-1185">Reference proteome</keyword>